<accession>A0A8C1CB63</accession>
<evidence type="ECO:0000256" key="1">
    <source>
        <dbReference type="ARBA" id="ARBA00022729"/>
    </source>
</evidence>
<dbReference type="SMART" id="SM00406">
    <property type="entry name" value="IGv"/>
    <property type="match status" value="1"/>
</dbReference>
<dbReference type="InterPro" id="IPR036179">
    <property type="entry name" value="Ig-like_dom_sf"/>
</dbReference>
<organism evidence="4 5">
    <name type="scientific">Cyprinus carpio carpio</name>
    <dbReference type="NCBI Taxonomy" id="630221"/>
    <lineage>
        <taxon>Eukaryota</taxon>
        <taxon>Metazoa</taxon>
        <taxon>Chordata</taxon>
        <taxon>Craniata</taxon>
        <taxon>Vertebrata</taxon>
        <taxon>Euteleostomi</taxon>
        <taxon>Actinopterygii</taxon>
        <taxon>Neopterygii</taxon>
        <taxon>Teleostei</taxon>
        <taxon>Ostariophysi</taxon>
        <taxon>Cypriniformes</taxon>
        <taxon>Cyprinidae</taxon>
        <taxon>Cyprininae</taxon>
        <taxon>Cyprinus</taxon>
    </lineage>
</organism>
<dbReference type="InterPro" id="IPR013783">
    <property type="entry name" value="Ig-like_fold"/>
</dbReference>
<dbReference type="AlphaFoldDB" id="A0A8C1CB63"/>
<evidence type="ECO:0000313" key="5">
    <source>
        <dbReference type="Proteomes" id="UP001108240"/>
    </source>
</evidence>
<protein>
    <recommendedName>
        <fullName evidence="3">Ig-like domain-containing protein</fullName>
    </recommendedName>
</protein>
<dbReference type="Pfam" id="PF07686">
    <property type="entry name" value="V-set"/>
    <property type="match status" value="1"/>
</dbReference>
<dbReference type="SUPFAM" id="SSF48726">
    <property type="entry name" value="Immunoglobulin"/>
    <property type="match status" value="1"/>
</dbReference>
<evidence type="ECO:0000256" key="2">
    <source>
        <dbReference type="ARBA" id="ARBA00022859"/>
    </source>
</evidence>
<reference evidence="4" key="2">
    <citation type="submission" date="2025-09" db="UniProtKB">
        <authorList>
            <consortium name="Ensembl"/>
        </authorList>
    </citation>
    <scope>IDENTIFICATION</scope>
</reference>
<keyword evidence="1" id="KW-0732">Signal</keyword>
<dbReference type="GO" id="GO:0002376">
    <property type="term" value="P:immune system process"/>
    <property type="evidence" value="ECO:0007669"/>
    <property type="project" value="UniProtKB-KW"/>
</dbReference>
<dbReference type="InterPro" id="IPR003599">
    <property type="entry name" value="Ig_sub"/>
</dbReference>
<dbReference type="OMA" id="WKIRGRW"/>
<keyword evidence="5" id="KW-1185">Reference proteome</keyword>
<dbReference type="GO" id="GO:0007166">
    <property type="term" value="P:cell surface receptor signaling pathway"/>
    <property type="evidence" value="ECO:0007669"/>
    <property type="project" value="TreeGrafter"/>
</dbReference>
<dbReference type="InterPro" id="IPR007110">
    <property type="entry name" value="Ig-like_dom"/>
</dbReference>
<dbReference type="InterPro" id="IPR013106">
    <property type="entry name" value="Ig_V-set"/>
</dbReference>
<dbReference type="PANTHER" id="PTHR23268">
    <property type="entry name" value="T-CELL RECEPTOR BETA CHAIN"/>
    <property type="match status" value="1"/>
</dbReference>
<dbReference type="PROSITE" id="PS50835">
    <property type="entry name" value="IG_LIKE"/>
    <property type="match status" value="1"/>
</dbReference>
<dbReference type="Gene3D" id="2.60.40.10">
    <property type="entry name" value="Immunoglobulins"/>
    <property type="match status" value="1"/>
</dbReference>
<reference evidence="4" key="1">
    <citation type="submission" date="2025-08" db="UniProtKB">
        <authorList>
            <consortium name="Ensembl"/>
        </authorList>
    </citation>
    <scope>IDENTIFICATION</scope>
</reference>
<evidence type="ECO:0000313" key="4">
    <source>
        <dbReference type="Ensembl" id="ENSCCRP00000044744.2"/>
    </source>
</evidence>
<dbReference type="Proteomes" id="UP001108240">
    <property type="component" value="Unplaced"/>
</dbReference>
<dbReference type="SMART" id="SM00409">
    <property type="entry name" value="IG"/>
    <property type="match status" value="1"/>
</dbReference>
<evidence type="ECO:0000259" key="3">
    <source>
        <dbReference type="PROSITE" id="PS50835"/>
    </source>
</evidence>
<proteinExistence type="predicted"/>
<name>A0A8C1CB63_CYPCA</name>
<dbReference type="PANTHER" id="PTHR23268:SF28">
    <property type="entry name" value="T CELL RECEPTOR BETA VARIABLE 19"/>
    <property type="match status" value="1"/>
</dbReference>
<feature type="domain" description="Ig-like" evidence="3">
    <location>
        <begin position="24"/>
        <end position="126"/>
    </location>
</feature>
<sequence>ILLTFIYNSSVYLYLYLYQPSCFPDKSNGEIHQEPEIFANSSSDVTLTCDHDNSDHYRLFWYKQTKGSVDLSLLIFSIGQNQVEIEEQFKTHESKYAATRPEIKKSTLQINKLETNDSALYYCATSTQYYITAVLLNNNHNVKTALCFHLSFMM</sequence>
<dbReference type="GeneTree" id="ENSGT01060000248980"/>
<keyword evidence="2" id="KW-0391">Immunity</keyword>
<dbReference type="Ensembl" id="ENSCCRT00000048511.2">
    <property type="protein sequence ID" value="ENSCCRP00000044744.2"/>
    <property type="gene ID" value="ENSCCRG00000023917.2"/>
</dbReference>
<dbReference type="InterPro" id="IPR050413">
    <property type="entry name" value="TCR_beta_variable"/>
</dbReference>
<dbReference type="GO" id="GO:0005886">
    <property type="term" value="C:plasma membrane"/>
    <property type="evidence" value="ECO:0007669"/>
    <property type="project" value="TreeGrafter"/>
</dbReference>